<evidence type="ECO:0000256" key="3">
    <source>
        <dbReference type="ARBA" id="ARBA00022475"/>
    </source>
</evidence>
<protein>
    <submittedName>
        <fullName evidence="8">DoxX family protein</fullName>
    </submittedName>
</protein>
<reference evidence="8 9" key="1">
    <citation type="journal article" date="2018" name="Int. J. Syst. Bacteriol.">
        <title>Oceaniradius stylonemae gen. nov., sp. nov., isolated from a red alga, Stylonema cornu-cervi.</title>
        <authorList>
            <person name="Jeong S."/>
        </authorList>
    </citation>
    <scope>NUCLEOTIDE SEQUENCE [LARGE SCALE GENOMIC DNA]</scope>
    <source>
        <strain evidence="8 9">StC1</strain>
    </source>
</reference>
<feature type="transmembrane region" description="Helical" evidence="7">
    <location>
        <begin position="51"/>
        <end position="69"/>
    </location>
</feature>
<keyword evidence="3" id="KW-1003">Cell membrane</keyword>
<evidence type="ECO:0000256" key="5">
    <source>
        <dbReference type="ARBA" id="ARBA00022989"/>
    </source>
</evidence>
<feature type="transmembrane region" description="Helical" evidence="7">
    <location>
        <begin position="81"/>
        <end position="103"/>
    </location>
</feature>
<accession>A0A3A8ACE5</accession>
<comment type="similarity">
    <text evidence="2">Belongs to the DoxX family.</text>
</comment>
<dbReference type="InterPro" id="IPR032808">
    <property type="entry name" value="DoxX"/>
</dbReference>
<evidence type="ECO:0000256" key="6">
    <source>
        <dbReference type="ARBA" id="ARBA00023136"/>
    </source>
</evidence>
<gene>
    <name evidence="8" type="ORF">DEM25_008820</name>
</gene>
<evidence type="ECO:0000256" key="2">
    <source>
        <dbReference type="ARBA" id="ARBA00006679"/>
    </source>
</evidence>
<dbReference type="Pfam" id="PF07681">
    <property type="entry name" value="DoxX"/>
    <property type="match status" value="1"/>
</dbReference>
<keyword evidence="9" id="KW-1185">Reference proteome</keyword>
<feature type="transmembrane region" description="Helical" evidence="7">
    <location>
        <begin position="110"/>
        <end position="132"/>
    </location>
</feature>
<keyword evidence="4 7" id="KW-0812">Transmembrane</keyword>
<name>A0A3A8ACE5_9HYPH</name>
<evidence type="ECO:0000313" key="8">
    <source>
        <dbReference type="EMBL" id="RKF07982.1"/>
    </source>
</evidence>
<evidence type="ECO:0000256" key="4">
    <source>
        <dbReference type="ARBA" id="ARBA00022692"/>
    </source>
</evidence>
<feature type="transmembrane region" description="Helical" evidence="7">
    <location>
        <begin position="20"/>
        <end position="39"/>
    </location>
</feature>
<dbReference type="Proteomes" id="UP000246132">
    <property type="component" value="Unassembled WGS sequence"/>
</dbReference>
<organism evidence="8 9">
    <name type="scientific">Oceaniradius stylonematis</name>
    <dbReference type="NCBI Taxonomy" id="2184161"/>
    <lineage>
        <taxon>Bacteria</taxon>
        <taxon>Pseudomonadati</taxon>
        <taxon>Pseudomonadota</taxon>
        <taxon>Alphaproteobacteria</taxon>
        <taxon>Hyphomicrobiales</taxon>
        <taxon>Ahrensiaceae</taxon>
        <taxon>Oceaniradius</taxon>
    </lineage>
</organism>
<dbReference type="InterPro" id="IPR051907">
    <property type="entry name" value="DoxX-like_oxidoreductase"/>
</dbReference>
<dbReference type="GO" id="GO:0005886">
    <property type="term" value="C:plasma membrane"/>
    <property type="evidence" value="ECO:0007669"/>
    <property type="project" value="UniProtKB-SubCell"/>
</dbReference>
<dbReference type="AlphaFoldDB" id="A0A3A8ACE5"/>
<sequence length="182" mass="20325">MIVRLHHGVFSAVERATAGWFTGFAARFAFASVLLLYYLNSGWQKLGDGIFGFLSPSLGAYASILPPIMDQYGGDISAIPFFPWHLIVLLGTWTEILLPIMIVIGLFSRIAALGMIFFVIVQSYVDIAFHGLEGRFVGSMFDRLPDAIVFDQRLMWVFILALIVVRGPGKLSLDHLLAKRFR</sequence>
<dbReference type="PANTHER" id="PTHR33452:SF1">
    <property type="entry name" value="INNER MEMBRANE PROTEIN YPHA-RELATED"/>
    <property type="match status" value="1"/>
</dbReference>
<comment type="caution">
    <text evidence="8">The sequence shown here is derived from an EMBL/GenBank/DDBJ whole genome shotgun (WGS) entry which is preliminary data.</text>
</comment>
<dbReference type="OrthoDB" id="121744at2"/>
<comment type="subcellular location">
    <subcellularLocation>
        <location evidence="1">Cell membrane</location>
        <topology evidence="1">Multi-pass membrane protein</topology>
    </subcellularLocation>
</comment>
<dbReference type="PANTHER" id="PTHR33452">
    <property type="entry name" value="OXIDOREDUCTASE CATD-RELATED"/>
    <property type="match status" value="1"/>
</dbReference>
<dbReference type="EMBL" id="QFWV02000004">
    <property type="protein sequence ID" value="RKF07982.1"/>
    <property type="molecule type" value="Genomic_DNA"/>
</dbReference>
<evidence type="ECO:0000313" key="9">
    <source>
        <dbReference type="Proteomes" id="UP000246132"/>
    </source>
</evidence>
<evidence type="ECO:0000256" key="1">
    <source>
        <dbReference type="ARBA" id="ARBA00004651"/>
    </source>
</evidence>
<feature type="transmembrane region" description="Helical" evidence="7">
    <location>
        <begin position="154"/>
        <end position="173"/>
    </location>
</feature>
<evidence type="ECO:0000256" key="7">
    <source>
        <dbReference type="SAM" id="Phobius"/>
    </source>
</evidence>
<keyword evidence="5 7" id="KW-1133">Transmembrane helix</keyword>
<proteinExistence type="inferred from homology"/>
<keyword evidence="6 7" id="KW-0472">Membrane</keyword>